<organism evidence="1 2">
    <name type="scientific">Byssothecium circinans</name>
    <dbReference type="NCBI Taxonomy" id="147558"/>
    <lineage>
        <taxon>Eukaryota</taxon>
        <taxon>Fungi</taxon>
        <taxon>Dikarya</taxon>
        <taxon>Ascomycota</taxon>
        <taxon>Pezizomycotina</taxon>
        <taxon>Dothideomycetes</taxon>
        <taxon>Pleosporomycetidae</taxon>
        <taxon>Pleosporales</taxon>
        <taxon>Massarineae</taxon>
        <taxon>Massarinaceae</taxon>
        <taxon>Byssothecium</taxon>
    </lineage>
</organism>
<reference evidence="1" key="1">
    <citation type="journal article" date="2020" name="Stud. Mycol.">
        <title>101 Dothideomycetes genomes: a test case for predicting lifestyles and emergence of pathogens.</title>
        <authorList>
            <person name="Haridas S."/>
            <person name="Albert R."/>
            <person name="Binder M."/>
            <person name="Bloem J."/>
            <person name="Labutti K."/>
            <person name="Salamov A."/>
            <person name="Andreopoulos B."/>
            <person name="Baker S."/>
            <person name="Barry K."/>
            <person name="Bills G."/>
            <person name="Bluhm B."/>
            <person name="Cannon C."/>
            <person name="Castanera R."/>
            <person name="Culley D."/>
            <person name="Daum C."/>
            <person name="Ezra D."/>
            <person name="Gonzalez J."/>
            <person name="Henrissat B."/>
            <person name="Kuo A."/>
            <person name="Liang C."/>
            <person name="Lipzen A."/>
            <person name="Lutzoni F."/>
            <person name="Magnuson J."/>
            <person name="Mondo S."/>
            <person name="Nolan M."/>
            <person name="Ohm R."/>
            <person name="Pangilinan J."/>
            <person name="Park H.-J."/>
            <person name="Ramirez L."/>
            <person name="Alfaro M."/>
            <person name="Sun H."/>
            <person name="Tritt A."/>
            <person name="Yoshinaga Y."/>
            <person name="Zwiers L.-H."/>
            <person name="Turgeon B."/>
            <person name="Goodwin S."/>
            <person name="Spatafora J."/>
            <person name="Crous P."/>
            <person name="Grigoriev I."/>
        </authorList>
    </citation>
    <scope>NUCLEOTIDE SEQUENCE</scope>
    <source>
        <strain evidence="1">CBS 675.92</strain>
    </source>
</reference>
<evidence type="ECO:0000313" key="1">
    <source>
        <dbReference type="EMBL" id="KAF1952106.1"/>
    </source>
</evidence>
<accession>A0A6A5TMR9</accession>
<dbReference type="EMBL" id="ML977013">
    <property type="protein sequence ID" value="KAF1952106.1"/>
    <property type="molecule type" value="Genomic_DNA"/>
</dbReference>
<dbReference type="Proteomes" id="UP000800035">
    <property type="component" value="Unassembled WGS sequence"/>
</dbReference>
<gene>
    <name evidence="1" type="ORF">CC80DRAFT_508442</name>
</gene>
<evidence type="ECO:0000313" key="2">
    <source>
        <dbReference type="Proteomes" id="UP000800035"/>
    </source>
</evidence>
<name>A0A6A5TMR9_9PLEO</name>
<keyword evidence="2" id="KW-1185">Reference proteome</keyword>
<dbReference type="AlphaFoldDB" id="A0A6A5TMR9"/>
<protein>
    <submittedName>
        <fullName evidence="1">Uncharacterized protein</fullName>
    </submittedName>
</protein>
<proteinExistence type="predicted"/>
<sequence length="110" mass="13112">MEWISPPIPIDYPYLRPRFRLATLTLDLFRHRLGIIHRVLLVRLFIVELARVIAPKVLIRKARRSFLLILAQTYIKVKERTPIYKGLSKGGPHIRRYKRSTFALAKIRFY</sequence>